<comment type="function">
    <text evidence="2">Required for morphogenesis under gluconeogenic growth conditions.</text>
</comment>
<dbReference type="KEGG" id="aer:AERYTH_09445"/>
<dbReference type="InterPro" id="IPR010119">
    <property type="entry name" value="Gluconeogen_factor"/>
</dbReference>
<dbReference type="SUPFAM" id="SSF142338">
    <property type="entry name" value="CofD-like"/>
    <property type="match status" value="1"/>
</dbReference>
<comment type="subcellular location">
    <subcellularLocation>
        <location evidence="2">Cytoplasm</location>
    </subcellularLocation>
</comment>
<dbReference type="AlphaFoldDB" id="A0A0U4CA78"/>
<dbReference type="Pfam" id="PF01933">
    <property type="entry name" value="CofD"/>
    <property type="match status" value="1"/>
</dbReference>
<proteinExistence type="inferred from homology"/>
<reference evidence="3 4" key="1">
    <citation type="journal article" date="1991" name="Int. J. Syst. Bacteriol.">
        <title>Description of the erythromycin-producing bacterium Arthrobacter sp. strain NRRL B-3381 as Aeromicrobium erythreum gen. nov., sp. nov.</title>
        <authorList>
            <person name="Miller E.S."/>
            <person name="Woese C.R."/>
            <person name="Brenner S."/>
        </authorList>
    </citation>
    <scope>NUCLEOTIDE SEQUENCE [LARGE SCALE GENOMIC DNA]</scope>
    <source>
        <strain evidence="3 4">AR18</strain>
    </source>
</reference>
<dbReference type="PANTHER" id="PTHR30135">
    <property type="entry name" value="UNCHARACTERIZED PROTEIN YVCK-RELATED"/>
    <property type="match status" value="1"/>
</dbReference>
<dbReference type="InterPro" id="IPR038136">
    <property type="entry name" value="CofD-like_dom_sf"/>
</dbReference>
<evidence type="ECO:0000313" key="4">
    <source>
        <dbReference type="Proteomes" id="UP000067689"/>
    </source>
</evidence>
<protein>
    <recommendedName>
        <fullName evidence="2">Putative gluconeogenesis factor</fullName>
    </recommendedName>
</protein>
<dbReference type="PATRIC" id="fig|2041.4.peg.1974"/>
<keyword evidence="4" id="KW-1185">Reference proteome</keyword>
<dbReference type="InterPro" id="IPR002882">
    <property type="entry name" value="CofD"/>
</dbReference>
<name>A0A0U4CA78_9ACTN</name>
<evidence type="ECO:0000256" key="2">
    <source>
        <dbReference type="HAMAP-Rule" id="MF_00973"/>
    </source>
</evidence>
<gene>
    <name evidence="3" type="ORF">AERYTH_09445</name>
</gene>
<dbReference type="Gene3D" id="3.40.50.10680">
    <property type="entry name" value="CofD-like domains"/>
    <property type="match status" value="1"/>
</dbReference>
<organism evidence="3 4">
    <name type="scientific">Aeromicrobium erythreum</name>
    <dbReference type="NCBI Taxonomy" id="2041"/>
    <lineage>
        <taxon>Bacteria</taxon>
        <taxon>Bacillati</taxon>
        <taxon>Actinomycetota</taxon>
        <taxon>Actinomycetes</taxon>
        <taxon>Propionibacteriales</taxon>
        <taxon>Nocardioidaceae</taxon>
        <taxon>Aeromicrobium</taxon>
    </lineage>
</organism>
<comment type="similarity">
    <text evidence="2">Belongs to the gluconeogenesis factor family.</text>
</comment>
<dbReference type="RefSeq" id="WP_067857705.1">
    <property type="nucleotide sequence ID" value="NZ_CP011502.1"/>
</dbReference>
<sequence>MTTPPTAPPGGVRVVALGGGHGLAASLSALRLLDTQLTGIVTVADNGGSSGRLREELGVLPPGDLRMALAALCADDQWGRQWATVLQHRFSSDGPLDQHAVGNLLIAAIWGILDDHVAGLDLVGDLLGARGRVLPMAAVPLHIEADVHLRADPDRLTVVRGQAQVASVDGQVVSVRLDPEDPPACPEAVEAVEAADWVVVGPGSWFTSVMPNLLVPQLRDALERTSARRALVLNLSEQEGETEGLSPTDHLEVLAAHAPDLRLDVVLADHSLVDDAGVLERAAQSLGARVVAADVAVARGADQHDPARLARAFEGFLRAGIQ</sequence>
<dbReference type="PANTHER" id="PTHR30135:SF3">
    <property type="entry name" value="GLUCONEOGENESIS FACTOR-RELATED"/>
    <property type="match status" value="1"/>
</dbReference>
<dbReference type="GO" id="GO:0005737">
    <property type="term" value="C:cytoplasm"/>
    <property type="evidence" value="ECO:0007669"/>
    <property type="project" value="UniProtKB-SubCell"/>
</dbReference>
<dbReference type="STRING" id="2041.AERYTH_09445"/>
<dbReference type="HAMAP" id="MF_00973">
    <property type="entry name" value="Gluconeogen_factor"/>
    <property type="match status" value="1"/>
</dbReference>
<dbReference type="CDD" id="cd07187">
    <property type="entry name" value="YvcK_like"/>
    <property type="match status" value="1"/>
</dbReference>
<dbReference type="Proteomes" id="UP000067689">
    <property type="component" value="Chromosome"/>
</dbReference>
<dbReference type="OrthoDB" id="9783842at2"/>
<dbReference type="GO" id="GO:0008360">
    <property type="term" value="P:regulation of cell shape"/>
    <property type="evidence" value="ECO:0007669"/>
    <property type="project" value="UniProtKB-UniRule"/>
</dbReference>
<accession>A0A0U4CA78</accession>
<evidence type="ECO:0000256" key="1">
    <source>
        <dbReference type="ARBA" id="ARBA00022490"/>
    </source>
</evidence>
<evidence type="ECO:0000313" key="3">
    <source>
        <dbReference type="EMBL" id="ALX04907.1"/>
    </source>
</evidence>
<dbReference type="EMBL" id="CP011502">
    <property type="protein sequence ID" value="ALX04907.1"/>
    <property type="molecule type" value="Genomic_DNA"/>
</dbReference>
<dbReference type="GO" id="GO:0043743">
    <property type="term" value="F:LPPG:FO 2-phospho-L-lactate transferase activity"/>
    <property type="evidence" value="ECO:0007669"/>
    <property type="project" value="InterPro"/>
</dbReference>
<dbReference type="NCBIfam" id="TIGR01826">
    <property type="entry name" value="CofD_related"/>
    <property type="match status" value="1"/>
</dbReference>
<keyword evidence="1 2" id="KW-0963">Cytoplasm</keyword>